<gene>
    <name evidence="2" type="ORF">I7X39_18570</name>
</gene>
<feature type="domain" description="SGNH hydrolase-type esterase" evidence="1">
    <location>
        <begin position="59"/>
        <end position="235"/>
    </location>
</feature>
<dbReference type="SUPFAM" id="SSF52266">
    <property type="entry name" value="SGNH hydrolase"/>
    <property type="match status" value="1"/>
</dbReference>
<accession>A0A931NJR0</accession>
<name>A0A931NJR0_9BURK</name>
<keyword evidence="3" id="KW-1185">Reference proteome</keyword>
<sequence>MPRALALNTAKVALLPLLLWQAVQVRRRALDLPEAAGPCRAKVRPPRAREATPLRVLLVGDSSAAGVGVREQSEALAGQFATALAEELGRPVHWQLLARTGHTSGEALQHVRDTLLAPADVLVTALGVNDVVRQVPPERTLQQLQDLHAEAVARAGVRYWVHNAAPPMQEFPLLPSPLRWVLGTQAELLNQHLAQTLGDQLDRGLMRTPARLAGAAAAELMAEDGFHPGAAGYALWGRQLAEHVARRWRRIERVAVGTE</sequence>
<evidence type="ECO:0000259" key="1">
    <source>
        <dbReference type="Pfam" id="PF13472"/>
    </source>
</evidence>
<reference evidence="2" key="1">
    <citation type="submission" date="2020-12" db="EMBL/GenBank/DDBJ databases">
        <title>The genome sequence of Inhella sp. 1Y17.</title>
        <authorList>
            <person name="Liu Y."/>
        </authorList>
    </citation>
    <scope>NUCLEOTIDE SEQUENCE</scope>
    <source>
        <strain evidence="2">1Y17</strain>
    </source>
</reference>
<protein>
    <submittedName>
        <fullName evidence="2">SGNH/GDSL hydrolase family protein</fullName>
    </submittedName>
</protein>
<dbReference type="Pfam" id="PF13472">
    <property type="entry name" value="Lipase_GDSL_2"/>
    <property type="match status" value="1"/>
</dbReference>
<keyword evidence="2" id="KW-0378">Hydrolase</keyword>
<dbReference type="EMBL" id="JAEDAK010000016">
    <property type="protein sequence ID" value="MBH9578900.1"/>
    <property type="molecule type" value="Genomic_DNA"/>
</dbReference>
<dbReference type="Proteomes" id="UP000613266">
    <property type="component" value="Unassembled WGS sequence"/>
</dbReference>
<dbReference type="RefSeq" id="WP_198112670.1">
    <property type="nucleotide sequence ID" value="NZ_JAEDAK010000016.1"/>
</dbReference>
<dbReference type="Gene3D" id="3.40.50.1110">
    <property type="entry name" value="SGNH hydrolase"/>
    <property type="match status" value="1"/>
</dbReference>
<dbReference type="CDD" id="cd01836">
    <property type="entry name" value="FeeA_FeeB_like"/>
    <property type="match status" value="1"/>
</dbReference>
<dbReference type="GO" id="GO:0016788">
    <property type="term" value="F:hydrolase activity, acting on ester bonds"/>
    <property type="evidence" value="ECO:0007669"/>
    <property type="project" value="UniProtKB-ARBA"/>
</dbReference>
<dbReference type="AlphaFoldDB" id="A0A931NJR0"/>
<dbReference type="InterPro" id="IPR036514">
    <property type="entry name" value="SGNH_hydro_sf"/>
</dbReference>
<evidence type="ECO:0000313" key="3">
    <source>
        <dbReference type="Proteomes" id="UP000613266"/>
    </source>
</evidence>
<evidence type="ECO:0000313" key="2">
    <source>
        <dbReference type="EMBL" id="MBH9578900.1"/>
    </source>
</evidence>
<organism evidence="2 3">
    <name type="scientific">Inhella proteolytica</name>
    <dbReference type="NCBI Taxonomy" id="2795029"/>
    <lineage>
        <taxon>Bacteria</taxon>
        <taxon>Pseudomonadati</taxon>
        <taxon>Pseudomonadota</taxon>
        <taxon>Betaproteobacteria</taxon>
        <taxon>Burkholderiales</taxon>
        <taxon>Sphaerotilaceae</taxon>
        <taxon>Inhella</taxon>
    </lineage>
</organism>
<comment type="caution">
    <text evidence="2">The sequence shown here is derived from an EMBL/GenBank/DDBJ whole genome shotgun (WGS) entry which is preliminary data.</text>
</comment>
<dbReference type="InterPro" id="IPR013830">
    <property type="entry name" value="SGNH_hydro"/>
</dbReference>
<proteinExistence type="predicted"/>